<feature type="signal peptide" evidence="2">
    <location>
        <begin position="1"/>
        <end position="21"/>
    </location>
</feature>
<evidence type="ECO:0000313" key="4">
    <source>
        <dbReference type="Proteomes" id="UP001595868"/>
    </source>
</evidence>
<feature type="region of interest" description="Disordered" evidence="1">
    <location>
        <begin position="21"/>
        <end position="81"/>
    </location>
</feature>
<feature type="compositionally biased region" description="Low complexity" evidence="1">
    <location>
        <begin position="66"/>
        <end position="81"/>
    </location>
</feature>
<accession>A0ABV8KLE3</accession>
<comment type="caution">
    <text evidence="3">The sequence shown here is derived from an EMBL/GenBank/DDBJ whole genome shotgun (WGS) entry which is preliminary data.</text>
</comment>
<feature type="chain" id="PRO_5046280294" evidence="2">
    <location>
        <begin position="22"/>
        <end position="146"/>
    </location>
</feature>
<dbReference type="EMBL" id="JBHSBN010000007">
    <property type="protein sequence ID" value="MFC4106829.1"/>
    <property type="molecule type" value="Genomic_DNA"/>
</dbReference>
<proteinExistence type="predicted"/>
<reference evidence="4" key="1">
    <citation type="journal article" date="2019" name="Int. J. Syst. Evol. Microbiol.">
        <title>The Global Catalogue of Microorganisms (GCM) 10K type strain sequencing project: providing services to taxonomists for standard genome sequencing and annotation.</title>
        <authorList>
            <consortium name="The Broad Institute Genomics Platform"/>
            <consortium name="The Broad Institute Genome Sequencing Center for Infectious Disease"/>
            <person name="Wu L."/>
            <person name="Ma J."/>
        </authorList>
    </citation>
    <scope>NUCLEOTIDE SEQUENCE [LARGE SCALE GENOMIC DNA]</scope>
    <source>
        <strain evidence="4">2902at01</strain>
    </source>
</reference>
<name>A0ABV8KLE3_9ACTN</name>
<keyword evidence="2" id="KW-0732">Signal</keyword>
<evidence type="ECO:0000313" key="3">
    <source>
        <dbReference type="EMBL" id="MFC4106829.1"/>
    </source>
</evidence>
<evidence type="ECO:0000256" key="2">
    <source>
        <dbReference type="SAM" id="SignalP"/>
    </source>
</evidence>
<sequence length="146" mass="14331">MRKIRIAASAAIACLALTACGQSGSTPSPTVPGGPSVTTSPTPGESAGTSPTTSPGNPGDIPPLPSGRSAAPTPAGSPAAPVTLTGTVTAGVGPNCLLLDNYLLVNGPRDVVKPGARVTVTGRVRSDLMTTCQQGTPFMVESARPA</sequence>
<dbReference type="RefSeq" id="WP_377545122.1">
    <property type="nucleotide sequence ID" value="NZ_JBHSBN010000007.1"/>
</dbReference>
<feature type="compositionally biased region" description="Low complexity" evidence="1">
    <location>
        <begin position="21"/>
        <end position="44"/>
    </location>
</feature>
<evidence type="ECO:0000256" key="1">
    <source>
        <dbReference type="SAM" id="MobiDB-lite"/>
    </source>
</evidence>
<dbReference type="Proteomes" id="UP001595868">
    <property type="component" value="Unassembled WGS sequence"/>
</dbReference>
<feature type="compositionally biased region" description="Polar residues" evidence="1">
    <location>
        <begin position="47"/>
        <end position="56"/>
    </location>
</feature>
<dbReference type="PROSITE" id="PS51257">
    <property type="entry name" value="PROKAR_LIPOPROTEIN"/>
    <property type="match status" value="1"/>
</dbReference>
<organism evidence="3 4">
    <name type="scientific">Micromonospora zhanjiangensis</name>
    <dbReference type="NCBI Taxonomy" id="1522057"/>
    <lineage>
        <taxon>Bacteria</taxon>
        <taxon>Bacillati</taxon>
        <taxon>Actinomycetota</taxon>
        <taxon>Actinomycetes</taxon>
        <taxon>Micromonosporales</taxon>
        <taxon>Micromonosporaceae</taxon>
        <taxon>Micromonospora</taxon>
    </lineage>
</organism>
<protein>
    <submittedName>
        <fullName evidence="3">Uncharacterized protein</fullName>
    </submittedName>
</protein>
<gene>
    <name evidence="3" type="ORF">ACFOX0_12935</name>
</gene>
<keyword evidence="4" id="KW-1185">Reference proteome</keyword>